<name>A0A655J9J0_MYCTX</name>
<gene>
    <name evidence="2" type="ORF">ERS007720_04591</name>
</gene>
<evidence type="ECO:0000313" key="3">
    <source>
        <dbReference type="Proteomes" id="UP000044938"/>
    </source>
</evidence>
<feature type="compositionally biased region" description="Basic residues" evidence="1">
    <location>
        <begin position="132"/>
        <end position="159"/>
    </location>
</feature>
<organism evidence="2 3">
    <name type="scientific">Mycobacterium tuberculosis</name>
    <dbReference type="NCBI Taxonomy" id="1773"/>
    <lineage>
        <taxon>Bacteria</taxon>
        <taxon>Bacillati</taxon>
        <taxon>Actinomycetota</taxon>
        <taxon>Actinomycetes</taxon>
        <taxon>Mycobacteriales</taxon>
        <taxon>Mycobacteriaceae</taxon>
        <taxon>Mycobacterium</taxon>
        <taxon>Mycobacterium tuberculosis complex</taxon>
    </lineage>
</organism>
<proteinExistence type="predicted"/>
<protein>
    <submittedName>
        <fullName evidence="2">Uncharacterized protein</fullName>
    </submittedName>
</protein>
<feature type="region of interest" description="Disordered" evidence="1">
    <location>
        <begin position="132"/>
        <end position="168"/>
    </location>
</feature>
<evidence type="ECO:0000256" key="1">
    <source>
        <dbReference type="SAM" id="MobiDB-lite"/>
    </source>
</evidence>
<sequence>MTRTVREAHRPTNVVHPVLRRPEIRAGQLARHVRHQPKLGLACLHPGRDTRELLEHRLHQRRMKRMRDRQLVHPPTLRGEPIRNRICRGLRTGDHHRFGRVDRSDPHTLTQQRLHLVLTGSHRHHRTACRQRLHQPAPRHHQHRRVRQRQHTGRVRRRQLSNGVTHDEVRKHTPIPQHRERCHLHREQRGLSKFGAVKQIRIGTPNNVA</sequence>
<evidence type="ECO:0000313" key="2">
    <source>
        <dbReference type="EMBL" id="COX49447.1"/>
    </source>
</evidence>
<dbReference type="EMBL" id="CSAJ01001028">
    <property type="protein sequence ID" value="COX49447.1"/>
    <property type="molecule type" value="Genomic_DNA"/>
</dbReference>
<dbReference type="Proteomes" id="UP000044938">
    <property type="component" value="Unassembled WGS sequence"/>
</dbReference>
<reference evidence="2 3" key="1">
    <citation type="submission" date="2015-03" db="EMBL/GenBank/DDBJ databases">
        <authorList>
            <consortium name="Pathogen Informatics"/>
        </authorList>
    </citation>
    <scope>NUCLEOTIDE SEQUENCE [LARGE SCALE GENOMIC DNA]</scope>
    <source>
        <strain evidence="2 3">M09401471</strain>
    </source>
</reference>
<dbReference type="AntiFam" id="ANF00171">
    <property type="entry name" value="Shadow ORF (opposite pikAII)"/>
</dbReference>
<dbReference type="AlphaFoldDB" id="A0A655J9J0"/>
<accession>A0A655J9J0</accession>